<dbReference type="InParanoid" id="B2W3M2"/>
<gene>
    <name evidence="1" type="ORF">PTRG_05072</name>
</gene>
<protein>
    <submittedName>
        <fullName evidence="1">Uncharacterized protein</fullName>
    </submittedName>
</protein>
<dbReference type="OrthoDB" id="3724345at2759"/>
<name>B2W3M2_PYRTR</name>
<dbReference type="Pfam" id="PF09351">
    <property type="entry name" value="DUF1993"/>
    <property type="match status" value="1"/>
</dbReference>
<dbReference type="EMBL" id="DS231618">
    <property type="protein sequence ID" value="EDU47979.1"/>
    <property type="molecule type" value="Genomic_DNA"/>
</dbReference>
<dbReference type="Gene3D" id="1.20.120.450">
    <property type="entry name" value="dinb family like domain"/>
    <property type="match status" value="1"/>
</dbReference>
<dbReference type="AlphaFoldDB" id="B2W3M2"/>
<dbReference type="GeneID" id="6343318"/>
<dbReference type="STRING" id="426418.B2W3M2"/>
<dbReference type="PANTHER" id="PTHR36922:SF1">
    <property type="entry name" value="DUF1993 DOMAIN-CONTAINING PROTEIN"/>
    <property type="match status" value="1"/>
</dbReference>
<dbReference type="SUPFAM" id="SSF109854">
    <property type="entry name" value="DinB/YfiT-like putative metalloenzymes"/>
    <property type="match status" value="1"/>
</dbReference>
<dbReference type="OMA" id="EARPECF"/>
<dbReference type="InterPro" id="IPR034660">
    <property type="entry name" value="DinB/YfiT-like"/>
</dbReference>
<accession>B2W3M2</accession>
<dbReference type="Proteomes" id="UP000001471">
    <property type="component" value="Unassembled WGS sequence"/>
</dbReference>
<dbReference type="InterPro" id="IPR018531">
    <property type="entry name" value="DUF1993"/>
</dbReference>
<evidence type="ECO:0000313" key="2">
    <source>
        <dbReference type="Proteomes" id="UP000001471"/>
    </source>
</evidence>
<proteinExistence type="predicted"/>
<sequence length="153" mass="17604">MTPTVTLYELCVPVLRKAMQNHLVVLKKGEEWCEENGYPHSKLLDARLSPDMHPLSLQIFFQVTTATRALQRLANMEVPTFNFGAASFQDLYTQIEEALQCFEEARPECFGGKDKMPVTIDVPNMWHFDLNGLTYLQEFVMPNLDLLEDVHKI</sequence>
<dbReference type="HOGENOM" id="CLU_090929_1_0_1"/>
<reference evidence="2" key="1">
    <citation type="journal article" date="2013" name="G3 (Bethesda)">
        <title>Comparative genomics of a plant-pathogenic fungus, Pyrenophora tritici-repentis, reveals transduplication and the impact of repeat elements on pathogenicity and population divergence.</title>
        <authorList>
            <person name="Manning V.A."/>
            <person name="Pandelova I."/>
            <person name="Dhillon B."/>
            <person name="Wilhelm L.J."/>
            <person name="Goodwin S.B."/>
            <person name="Berlin A.M."/>
            <person name="Figueroa M."/>
            <person name="Freitag M."/>
            <person name="Hane J.K."/>
            <person name="Henrissat B."/>
            <person name="Holman W.H."/>
            <person name="Kodira C.D."/>
            <person name="Martin J."/>
            <person name="Oliver R.P."/>
            <person name="Robbertse B."/>
            <person name="Schackwitz W."/>
            <person name="Schwartz D.C."/>
            <person name="Spatafora J.W."/>
            <person name="Turgeon B.G."/>
            <person name="Yandava C."/>
            <person name="Young S."/>
            <person name="Zhou S."/>
            <person name="Zeng Q."/>
            <person name="Grigoriev I.V."/>
            <person name="Ma L.-J."/>
            <person name="Ciuffetti L.M."/>
        </authorList>
    </citation>
    <scope>NUCLEOTIDE SEQUENCE [LARGE SCALE GENOMIC DNA]</scope>
    <source>
        <strain evidence="2">Pt-1C-BFP</strain>
    </source>
</reference>
<organism evidence="1 2">
    <name type="scientific">Pyrenophora tritici-repentis (strain Pt-1C-BFP)</name>
    <name type="common">Wheat tan spot fungus</name>
    <name type="synonym">Drechslera tritici-repentis</name>
    <dbReference type="NCBI Taxonomy" id="426418"/>
    <lineage>
        <taxon>Eukaryota</taxon>
        <taxon>Fungi</taxon>
        <taxon>Dikarya</taxon>
        <taxon>Ascomycota</taxon>
        <taxon>Pezizomycotina</taxon>
        <taxon>Dothideomycetes</taxon>
        <taxon>Pleosporomycetidae</taxon>
        <taxon>Pleosporales</taxon>
        <taxon>Pleosporineae</taxon>
        <taxon>Pleosporaceae</taxon>
        <taxon>Pyrenophora</taxon>
    </lineage>
</organism>
<dbReference type="eggNOG" id="ENOG502TF0H">
    <property type="taxonomic scope" value="Eukaryota"/>
</dbReference>
<dbReference type="KEGG" id="ptrr:6343318"/>
<dbReference type="PANTHER" id="PTHR36922">
    <property type="entry name" value="BLL2446 PROTEIN"/>
    <property type="match status" value="1"/>
</dbReference>
<evidence type="ECO:0000313" key="1">
    <source>
        <dbReference type="EMBL" id="EDU47979.1"/>
    </source>
</evidence>